<protein>
    <submittedName>
        <fullName evidence="2">(spotted green pufferfish) hypothetical protein</fullName>
    </submittedName>
</protein>
<dbReference type="OrthoDB" id="8948656at2759"/>
<dbReference type="PROSITE" id="PS50853">
    <property type="entry name" value="FN3"/>
    <property type="match status" value="3"/>
</dbReference>
<dbReference type="InterPro" id="IPR050713">
    <property type="entry name" value="RTP_Phos/Ushers"/>
</dbReference>
<feature type="domain" description="Fibronectin type-III" evidence="1">
    <location>
        <begin position="40"/>
        <end position="140"/>
    </location>
</feature>
<dbReference type="Pfam" id="PF00041">
    <property type="entry name" value="fn3"/>
    <property type="match status" value="2"/>
</dbReference>
<organism evidence="2">
    <name type="scientific">Tetraodon nigroviridis</name>
    <name type="common">Spotted green pufferfish</name>
    <name type="synonym">Chelonodon nigroviridis</name>
    <dbReference type="NCBI Taxonomy" id="99883"/>
    <lineage>
        <taxon>Eukaryota</taxon>
        <taxon>Metazoa</taxon>
        <taxon>Chordata</taxon>
        <taxon>Craniata</taxon>
        <taxon>Vertebrata</taxon>
        <taxon>Euteleostomi</taxon>
        <taxon>Actinopterygii</taxon>
        <taxon>Neopterygii</taxon>
        <taxon>Teleostei</taxon>
        <taxon>Neoteleostei</taxon>
        <taxon>Acanthomorphata</taxon>
        <taxon>Eupercaria</taxon>
        <taxon>Tetraodontiformes</taxon>
        <taxon>Tetradontoidea</taxon>
        <taxon>Tetraodontidae</taxon>
        <taxon>Tetraodon</taxon>
    </lineage>
</organism>
<dbReference type="InterPro" id="IPR036116">
    <property type="entry name" value="FN3_sf"/>
</dbReference>
<reference evidence="2" key="2">
    <citation type="submission" date="2004-02" db="EMBL/GenBank/DDBJ databases">
        <authorList>
            <consortium name="Genoscope"/>
            <consortium name="Whitehead Institute Centre for Genome Research"/>
        </authorList>
    </citation>
    <scope>NUCLEOTIDE SEQUENCE</scope>
</reference>
<proteinExistence type="predicted"/>
<dbReference type="GO" id="GO:0016020">
    <property type="term" value="C:membrane"/>
    <property type="evidence" value="ECO:0007669"/>
    <property type="project" value="UniProtKB-SubCell"/>
</dbReference>
<feature type="domain" description="Fibronectin type-III" evidence="1">
    <location>
        <begin position="240"/>
        <end position="332"/>
    </location>
</feature>
<evidence type="ECO:0000259" key="1">
    <source>
        <dbReference type="PROSITE" id="PS50853"/>
    </source>
</evidence>
<dbReference type="PANTHER" id="PTHR46957:SF3">
    <property type="entry name" value="CYTOKINE RECEPTOR"/>
    <property type="match status" value="1"/>
</dbReference>
<dbReference type="PANTHER" id="PTHR46957">
    <property type="entry name" value="CYTOKINE RECEPTOR"/>
    <property type="match status" value="1"/>
</dbReference>
<dbReference type="CDD" id="cd00063">
    <property type="entry name" value="FN3"/>
    <property type="match status" value="3"/>
</dbReference>
<gene>
    <name evidence="2" type="ORF">GSTENG00032845001</name>
</gene>
<feature type="domain" description="Fibronectin type-III" evidence="1">
    <location>
        <begin position="333"/>
        <end position="422"/>
    </location>
</feature>
<dbReference type="Gene3D" id="2.60.40.10">
    <property type="entry name" value="Immunoglobulins"/>
    <property type="match status" value="3"/>
</dbReference>
<dbReference type="SUPFAM" id="SSF49265">
    <property type="entry name" value="Fibronectin type III"/>
    <property type="match status" value="3"/>
</dbReference>
<dbReference type="KEGG" id="tng:GSTEN00032845G001"/>
<accession>Q4RKP1</accession>
<sequence length="436" mass="47191">WKDLDWAAATKNTASYASWEGCPLQSVDGAHFLGHVPRSVPRPTTVQSLDGFSATVSWSPPTGDIRGLIDRYELKAYQRDHPGLPPVKATYSHEEFTGVLSGLTPSTTYLVTVSACGPSGCTESLRDESDLRSHLTTPEEGGRVPLRSTVFWGFIRSSSHTRDSEPVLVYNSSKLFEEHTLRNLTPGTAYSVTLAVSACLLHPVLSALHHSFCCVRPSQGCTGGGCTLSPPSLAHTEESSPENVPAPLVTPLSPHAFNVSWTTPQTPNGIITSFGLWLDGVQILNSSSTQRFFVVDKLDPWSRHVLRLQACTARGCGKGPMVEARTLETAPEGAVLLELSDVSSRSLRARWTTPARPNGNLIYTLYYRNEDGDAALDGSAAAGSWLTVTDLQPYTNYSFWIRGCNTQGCVASLQISVTTPPAGKSNPERQLSKESE</sequence>
<reference evidence="2" key="1">
    <citation type="journal article" date="2004" name="Nature">
        <title>Genome duplication in the teleost fish Tetraodon nigroviridis reveals the early vertebrate proto-karyotype.</title>
        <authorList>
            <person name="Jaillon O."/>
            <person name="Aury J.-M."/>
            <person name="Brunet F."/>
            <person name="Petit J.-L."/>
            <person name="Stange-Thomann N."/>
            <person name="Mauceli E."/>
            <person name="Bouneau L."/>
            <person name="Fischer C."/>
            <person name="Ozouf-Costaz C."/>
            <person name="Bernot A."/>
            <person name="Nicaud S."/>
            <person name="Jaffe D."/>
            <person name="Fisher S."/>
            <person name="Lutfalla G."/>
            <person name="Dossat C."/>
            <person name="Segurens B."/>
            <person name="Dasilva C."/>
            <person name="Salanoubat M."/>
            <person name="Levy M."/>
            <person name="Boudet N."/>
            <person name="Castellano S."/>
            <person name="Anthouard V."/>
            <person name="Jubin C."/>
            <person name="Castelli V."/>
            <person name="Katinka M."/>
            <person name="Vacherie B."/>
            <person name="Biemont C."/>
            <person name="Skalli Z."/>
            <person name="Cattolico L."/>
            <person name="Poulain J."/>
            <person name="De Berardinis V."/>
            <person name="Cruaud C."/>
            <person name="Duprat S."/>
            <person name="Brottier P."/>
            <person name="Coutanceau J.-P."/>
            <person name="Gouzy J."/>
            <person name="Parra G."/>
            <person name="Lardier G."/>
            <person name="Chapple C."/>
            <person name="McKernan K.J."/>
            <person name="McEwan P."/>
            <person name="Bosak S."/>
            <person name="Kellis M."/>
            <person name="Volff J.-N."/>
            <person name="Guigo R."/>
            <person name="Zody M.C."/>
            <person name="Mesirov J."/>
            <person name="Lindblad-Toh K."/>
            <person name="Birren B."/>
            <person name="Nusbaum C."/>
            <person name="Kahn D."/>
            <person name="Robinson-Rechavi M."/>
            <person name="Laudet V."/>
            <person name="Schachter V."/>
            <person name="Quetier F."/>
            <person name="Saurin W."/>
            <person name="Scarpelli C."/>
            <person name="Wincker P."/>
            <person name="Lander E.S."/>
            <person name="Weissenbach J."/>
            <person name="Roest Crollius H."/>
        </authorList>
    </citation>
    <scope>NUCLEOTIDE SEQUENCE [LARGE SCALE GENOMIC DNA]</scope>
</reference>
<feature type="non-terminal residue" evidence="2">
    <location>
        <position position="436"/>
    </location>
</feature>
<dbReference type="InterPro" id="IPR013783">
    <property type="entry name" value="Ig-like_fold"/>
</dbReference>
<dbReference type="EMBL" id="CAAE01015026">
    <property type="protein sequence ID" value="CAG11041.1"/>
    <property type="molecule type" value="Genomic_DNA"/>
</dbReference>
<name>Q4RKP1_TETNG</name>
<comment type="caution">
    <text evidence="2">The sequence shown here is derived from an EMBL/GenBank/DDBJ whole genome shotgun (WGS) entry which is preliminary data.</text>
</comment>
<dbReference type="InterPro" id="IPR003961">
    <property type="entry name" value="FN3_dom"/>
</dbReference>
<evidence type="ECO:0000313" key="2">
    <source>
        <dbReference type="EMBL" id="CAG11041.1"/>
    </source>
</evidence>
<dbReference type="AlphaFoldDB" id="Q4RKP1"/>
<dbReference type="SMART" id="SM00060">
    <property type="entry name" value="FN3"/>
    <property type="match status" value="3"/>
</dbReference>